<dbReference type="PANTHER" id="PTHR30069:SF42">
    <property type="entry name" value="FERRIC AEROBACTIN RECEPTOR"/>
    <property type="match status" value="1"/>
</dbReference>
<dbReference type="GO" id="GO:0044718">
    <property type="term" value="P:siderophore transmembrane transport"/>
    <property type="evidence" value="ECO:0007669"/>
    <property type="project" value="TreeGrafter"/>
</dbReference>
<feature type="domain" description="TonB-dependent receptor-like beta-barrel" evidence="10">
    <location>
        <begin position="310"/>
        <end position="745"/>
    </location>
</feature>
<dbReference type="PROSITE" id="PS52016">
    <property type="entry name" value="TONB_DEPENDENT_REC_3"/>
    <property type="match status" value="1"/>
</dbReference>
<dbReference type="InterPro" id="IPR037066">
    <property type="entry name" value="Plug_dom_sf"/>
</dbReference>
<keyword evidence="5 9" id="KW-0798">TonB box</keyword>
<evidence type="ECO:0000256" key="4">
    <source>
        <dbReference type="ARBA" id="ARBA00022692"/>
    </source>
</evidence>
<dbReference type="InterPro" id="IPR000531">
    <property type="entry name" value="Beta-barrel_TonB"/>
</dbReference>
<reference evidence="13" key="1">
    <citation type="submission" date="2017-10" db="EMBL/GenBank/DDBJ databases">
        <title>Complete genome sequence of Moraxella osloensis NP7 isolated from human skin.</title>
        <authorList>
            <person name="Lee K."/>
            <person name="Lim J.Y."/>
            <person name="Hwang I."/>
        </authorList>
    </citation>
    <scope>NUCLEOTIDE SEQUENCE [LARGE SCALE GENOMIC DNA]</scope>
    <source>
        <strain evidence="13">NP7</strain>
        <plasmid evidence="13">pnp7-6</plasmid>
    </source>
</reference>
<evidence type="ECO:0000256" key="6">
    <source>
        <dbReference type="ARBA" id="ARBA00023136"/>
    </source>
</evidence>
<protein>
    <submittedName>
        <fullName evidence="12">TonB-dependent receptor</fullName>
    </submittedName>
</protein>
<keyword evidence="12" id="KW-0614">Plasmid</keyword>
<keyword evidence="3 8" id="KW-1134">Transmembrane beta strand</keyword>
<sequence>MYQKAFIVTLLAVAVNQQLHAETAKAKISANDDIPTTTLDELTLYAGIKSGTVLAQKISEMPEVTQVISEKQISQQAVAGRTVIDVLGQLVPSLGAGSGTASNFGMTMRGRPVQYLINGVPLTGSRDISRQINSINPKQLERIEVLSGATSIYGSGATGGLINLVTKSSYQQGLHGESRIGISTNNNFNKEALGYSAGQTVTFGNDKLNARVDVDYESRGGRFDSDNKRIAPEVWQTDLQDTDSLSVNTNLNYQVTPTQNINLAATYYKDQQDTDYAPDYGKGLGVLLKGDTPSMQAIKGLQLDNQPFTKKSTVSLNYNNSDIKGSNLNVTGYYRQEDGRYYPTPSSISVKPAYPLIDSLAVDNATKNQYKKKLANSAYSILQSTADINVVGLRAAMQTPSTWQDKKLLWSYGADFERETDKQYYDGNDLKTFIDSNGLKIQPNNTRYTAGPNSTIDKVGVFVNLDADVTDKWHVSGGVRHQNITTKTDAFTTRNEAQLQDLLAQLNLTYQAGSVPAGETKHNKTLFNLGTSYNIAPQQKIFANFSQGFNLPDIQRLLRDVNVGFKVNSDTVAPIAVNNYELGWQGDFDKTKAKVVGFYNTSDKVVQFTKDFKVIAADTDERIYGAEASIDHRFNQEWSVGSSLAYSKGEYKDAAGAWRDLGAFRVTPLKATAYAQYTFPQGSSLRLQGSAIGGTDKAYNDMLVAAVDDNISKSSEAKITGYATLDLLGQIKLPKGDLAFGVYNIGNTRYRSVFNQTAEAIAGPLAGQEAQGRTYGLQYSLNWF</sequence>
<dbReference type="EMBL" id="CP024449">
    <property type="protein sequence ID" value="ATR80146.1"/>
    <property type="molecule type" value="Genomic_DNA"/>
</dbReference>
<dbReference type="CDD" id="cd01347">
    <property type="entry name" value="ligand_gated_channel"/>
    <property type="match status" value="1"/>
</dbReference>
<keyword evidence="6 8" id="KW-0472">Membrane</keyword>
<dbReference type="Pfam" id="PF00593">
    <property type="entry name" value="TonB_dep_Rec_b-barrel"/>
    <property type="match status" value="1"/>
</dbReference>
<proteinExistence type="inferred from homology"/>
<dbReference type="Gene3D" id="2.170.130.10">
    <property type="entry name" value="TonB-dependent receptor, plug domain"/>
    <property type="match status" value="1"/>
</dbReference>
<dbReference type="SUPFAM" id="SSF56935">
    <property type="entry name" value="Porins"/>
    <property type="match status" value="1"/>
</dbReference>
<dbReference type="AlphaFoldDB" id="A0A2D2LYT0"/>
<evidence type="ECO:0000259" key="10">
    <source>
        <dbReference type="Pfam" id="PF00593"/>
    </source>
</evidence>
<dbReference type="PANTHER" id="PTHR30069">
    <property type="entry name" value="TONB-DEPENDENT OUTER MEMBRANE RECEPTOR"/>
    <property type="match status" value="1"/>
</dbReference>
<evidence type="ECO:0000256" key="8">
    <source>
        <dbReference type="PROSITE-ProRule" id="PRU01360"/>
    </source>
</evidence>
<keyword evidence="2 8" id="KW-0813">Transport</keyword>
<accession>A0A2D2LYT0</accession>
<gene>
    <name evidence="12" type="ORF">NP7_12465</name>
</gene>
<keyword evidence="7 8" id="KW-0998">Cell outer membrane</keyword>
<evidence type="ECO:0000256" key="9">
    <source>
        <dbReference type="RuleBase" id="RU003357"/>
    </source>
</evidence>
<dbReference type="Proteomes" id="UP000229340">
    <property type="component" value="Plasmid pNP7-6"/>
</dbReference>
<comment type="subcellular location">
    <subcellularLocation>
        <location evidence="1 8">Cell outer membrane</location>
        <topology evidence="1 8">Multi-pass membrane protein</topology>
    </subcellularLocation>
</comment>
<comment type="similarity">
    <text evidence="8 9">Belongs to the TonB-dependent receptor family.</text>
</comment>
<evidence type="ECO:0000313" key="13">
    <source>
        <dbReference type="Proteomes" id="UP000229340"/>
    </source>
</evidence>
<dbReference type="Pfam" id="PF07715">
    <property type="entry name" value="Plug"/>
    <property type="match status" value="1"/>
</dbReference>
<dbReference type="GO" id="GO:0009279">
    <property type="term" value="C:cell outer membrane"/>
    <property type="evidence" value="ECO:0007669"/>
    <property type="project" value="UniProtKB-SubCell"/>
</dbReference>
<evidence type="ECO:0000259" key="11">
    <source>
        <dbReference type="Pfam" id="PF07715"/>
    </source>
</evidence>
<geneLocation type="plasmid" evidence="13">
    <name>pnp7-6</name>
</geneLocation>
<evidence type="ECO:0000256" key="3">
    <source>
        <dbReference type="ARBA" id="ARBA00022452"/>
    </source>
</evidence>
<keyword evidence="4 8" id="KW-0812">Transmembrane</keyword>
<feature type="domain" description="TonB-dependent receptor plug" evidence="11">
    <location>
        <begin position="58"/>
        <end position="160"/>
    </location>
</feature>
<dbReference type="InterPro" id="IPR039426">
    <property type="entry name" value="TonB-dep_rcpt-like"/>
</dbReference>
<dbReference type="InterPro" id="IPR036942">
    <property type="entry name" value="Beta-barrel_TonB_sf"/>
</dbReference>
<dbReference type="GO" id="GO:0015344">
    <property type="term" value="F:siderophore uptake transmembrane transporter activity"/>
    <property type="evidence" value="ECO:0007669"/>
    <property type="project" value="TreeGrafter"/>
</dbReference>
<keyword evidence="12" id="KW-0675">Receptor</keyword>
<evidence type="ECO:0000313" key="12">
    <source>
        <dbReference type="EMBL" id="ATR80146.1"/>
    </source>
</evidence>
<name>A0A2D2LYT0_FAUOS</name>
<organism evidence="12 13">
    <name type="scientific">Faucicola osloensis</name>
    <name type="common">Moraxella osloensis</name>
    <dbReference type="NCBI Taxonomy" id="34062"/>
    <lineage>
        <taxon>Bacteria</taxon>
        <taxon>Pseudomonadati</taxon>
        <taxon>Pseudomonadota</taxon>
        <taxon>Gammaproteobacteria</taxon>
        <taxon>Moraxellales</taxon>
        <taxon>Moraxellaceae</taxon>
        <taxon>Faucicola</taxon>
    </lineage>
</organism>
<dbReference type="RefSeq" id="WP_100271412.1">
    <property type="nucleotide sequence ID" value="NZ_CP024449.1"/>
</dbReference>
<evidence type="ECO:0000256" key="5">
    <source>
        <dbReference type="ARBA" id="ARBA00023077"/>
    </source>
</evidence>
<evidence type="ECO:0000256" key="1">
    <source>
        <dbReference type="ARBA" id="ARBA00004571"/>
    </source>
</evidence>
<dbReference type="InterPro" id="IPR012910">
    <property type="entry name" value="Plug_dom"/>
</dbReference>
<evidence type="ECO:0000256" key="2">
    <source>
        <dbReference type="ARBA" id="ARBA00022448"/>
    </source>
</evidence>
<evidence type="ECO:0000256" key="7">
    <source>
        <dbReference type="ARBA" id="ARBA00023237"/>
    </source>
</evidence>
<dbReference type="Gene3D" id="2.40.170.20">
    <property type="entry name" value="TonB-dependent receptor, beta-barrel domain"/>
    <property type="match status" value="1"/>
</dbReference>